<dbReference type="EMBL" id="QLLG01000393">
    <property type="protein sequence ID" value="RMX63519.1"/>
    <property type="molecule type" value="Genomic_DNA"/>
</dbReference>
<dbReference type="Pfam" id="PF00249">
    <property type="entry name" value="Myb_DNA-binding"/>
    <property type="match status" value="2"/>
</dbReference>
<dbReference type="VEuPathDB" id="FungiDB:DD237_005788"/>
<dbReference type="PANTHER" id="PTHR45614">
    <property type="entry name" value="MYB PROTEIN-RELATED"/>
    <property type="match status" value="1"/>
</dbReference>
<dbReference type="CDD" id="cd00167">
    <property type="entry name" value="SANT"/>
    <property type="match status" value="2"/>
</dbReference>
<proteinExistence type="predicted"/>
<evidence type="ECO:0000313" key="3">
    <source>
        <dbReference type="EMBL" id="RMX63519.1"/>
    </source>
</evidence>
<feature type="domain" description="Myb-like" evidence="1">
    <location>
        <begin position="26"/>
        <end position="77"/>
    </location>
</feature>
<feature type="domain" description="HTH myb-type" evidence="2">
    <location>
        <begin position="83"/>
        <end position="132"/>
    </location>
</feature>
<dbReference type="Gene3D" id="1.10.10.60">
    <property type="entry name" value="Homeodomain-like"/>
    <property type="match status" value="2"/>
</dbReference>
<dbReference type="AlphaFoldDB" id="A0A3M6VAG4"/>
<evidence type="ECO:0000313" key="4">
    <source>
        <dbReference type="Proteomes" id="UP000282087"/>
    </source>
</evidence>
<feature type="domain" description="Myb-like" evidence="1">
    <location>
        <begin position="78"/>
        <end position="128"/>
    </location>
</feature>
<dbReference type="InterPro" id="IPR017930">
    <property type="entry name" value="Myb_dom"/>
</dbReference>
<dbReference type="InterPro" id="IPR001005">
    <property type="entry name" value="SANT/Myb"/>
</dbReference>
<dbReference type="PROSITE" id="PS51294">
    <property type="entry name" value="HTH_MYB"/>
    <property type="match status" value="2"/>
</dbReference>
<dbReference type="STRING" id="542832.A0A3M6VAG4"/>
<name>A0A3M6VAG4_9STRA</name>
<dbReference type="PANTHER" id="PTHR45614:SF274">
    <property type="entry name" value="MYB-LIKE DNA-BINDING PROTEIN"/>
    <property type="match status" value="1"/>
</dbReference>
<dbReference type="GO" id="GO:0005634">
    <property type="term" value="C:nucleus"/>
    <property type="evidence" value="ECO:0007669"/>
    <property type="project" value="TreeGrafter"/>
</dbReference>
<dbReference type="InterPro" id="IPR050560">
    <property type="entry name" value="MYB_TF"/>
</dbReference>
<reference evidence="3 4" key="1">
    <citation type="submission" date="2018-06" db="EMBL/GenBank/DDBJ databases">
        <title>Comparative genomics of downy mildews reveals potential adaptations to biotrophy.</title>
        <authorList>
            <person name="Fletcher K."/>
            <person name="Klosterman S.J."/>
            <person name="Derevnina L."/>
            <person name="Martin F."/>
            <person name="Koike S."/>
            <person name="Reyes Chin-Wo S."/>
            <person name="Mou B."/>
            <person name="Michelmore R."/>
        </authorList>
    </citation>
    <scope>NUCLEOTIDE SEQUENCE [LARGE SCALE GENOMIC DNA]</scope>
    <source>
        <strain evidence="3 4">R14</strain>
    </source>
</reference>
<gene>
    <name evidence="3" type="ORF">DD238_008143</name>
</gene>
<evidence type="ECO:0000259" key="2">
    <source>
        <dbReference type="PROSITE" id="PS51294"/>
    </source>
</evidence>
<dbReference type="GO" id="GO:0000981">
    <property type="term" value="F:DNA-binding transcription factor activity, RNA polymerase II-specific"/>
    <property type="evidence" value="ECO:0007669"/>
    <property type="project" value="TreeGrafter"/>
</dbReference>
<comment type="caution">
    <text evidence="3">The sequence shown here is derived from an EMBL/GenBank/DDBJ whole genome shotgun (WGS) entry which is preliminary data.</text>
</comment>
<organism evidence="3 4">
    <name type="scientific">Peronospora effusa</name>
    <dbReference type="NCBI Taxonomy" id="542832"/>
    <lineage>
        <taxon>Eukaryota</taxon>
        <taxon>Sar</taxon>
        <taxon>Stramenopiles</taxon>
        <taxon>Oomycota</taxon>
        <taxon>Peronosporomycetes</taxon>
        <taxon>Peronosporales</taxon>
        <taxon>Peronosporaceae</taxon>
        <taxon>Peronospora</taxon>
    </lineage>
</organism>
<sequence length="440" mass="49383">MQVSIAFMDSPNLSLSIADSPILCNSSGDKRRAWTPEDDAVIFHFVRDYGTKHWAKIVTLLPGRTPKQCRTRWLNFLDPNIDKAPWRADETQLILAAQERLGNRWAEIAKLLPGRTDNAIKNHWYSTHRRRCRLAAKLHGRVEENWPEPMENESLSMTIQKREWIQPAVFPSAPMWNGSAITASTALNMTSLLPISSQVGFGSSIPTLLSPLRLSSTETLKATPSPVTLLPSPRLLFPVESESSVLLPPHVTHEKLNTVKLDPISPFQGPSLQNHQSAWQGLPGVQLDNNKINSCESTAAAIDTLPMAENPWEDKKRWIRKSRVEALRQQATPGRERSNSADLFLDCVEMMNPDQDVTINRCNSAIGSASNETDDEARDRQLLVSHMKCENRSRCDFPGSQKLWWDHIDTDVKAKETEDYRTNPAAAPGLLNATLASLWC</sequence>
<keyword evidence="4" id="KW-1185">Reference proteome</keyword>
<dbReference type="GO" id="GO:0000978">
    <property type="term" value="F:RNA polymerase II cis-regulatory region sequence-specific DNA binding"/>
    <property type="evidence" value="ECO:0007669"/>
    <property type="project" value="TreeGrafter"/>
</dbReference>
<dbReference type="Proteomes" id="UP000282087">
    <property type="component" value="Unassembled WGS sequence"/>
</dbReference>
<dbReference type="SMART" id="SM00717">
    <property type="entry name" value="SANT"/>
    <property type="match status" value="2"/>
</dbReference>
<protein>
    <submittedName>
        <fullName evidence="3">Uncharacterized protein</fullName>
    </submittedName>
</protein>
<dbReference type="SUPFAM" id="SSF46689">
    <property type="entry name" value="Homeodomain-like"/>
    <property type="match status" value="1"/>
</dbReference>
<dbReference type="InterPro" id="IPR009057">
    <property type="entry name" value="Homeodomain-like_sf"/>
</dbReference>
<evidence type="ECO:0000259" key="1">
    <source>
        <dbReference type="PROSITE" id="PS50090"/>
    </source>
</evidence>
<accession>A0A3M6VAG4</accession>
<feature type="domain" description="HTH myb-type" evidence="2">
    <location>
        <begin position="30"/>
        <end position="81"/>
    </location>
</feature>
<dbReference type="PROSITE" id="PS50090">
    <property type="entry name" value="MYB_LIKE"/>
    <property type="match status" value="2"/>
</dbReference>